<feature type="transmembrane region" description="Helical" evidence="7">
    <location>
        <begin position="74"/>
        <end position="98"/>
    </location>
</feature>
<evidence type="ECO:0000256" key="1">
    <source>
        <dbReference type="ARBA" id="ARBA00022448"/>
    </source>
</evidence>
<keyword evidence="7" id="KW-1133">Transmembrane helix</keyword>
<keyword evidence="10" id="KW-1185">Reference proteome</keyword>
<dbReference type="GO" id="GO:0046872">
    <property type="term" value="F:metal ion binding"/>
    <property type="evidence" value="ECO:0007669"/>
    <property type="project" value="UniProtKB-KW"/>
</dbReference>
<evidence type="ECO:0000256" key="5">
    <source>
        <dbReference type="ARBA" id="ARBA00023004"/>
    </source>
</evidence>
<dbReference type="SUPFAM" id="SSF54862">
    <property type="entry name" value="4Fe-4S ferredoxins"/>
    <property type="match status" value="1"/>
</dbReference>
<evidence type="ECO:0000256" key="3">
    <source>
        <dbReference type="ARBA" id="ARBA00022723"/>
    </source>
</evidence>
<keyword evidence="6" id="KW-0411">Iron-sulfur</keyword>
<feature type="domain" description="4Fe-4S ferredoxin-type" evidence="8">
    <location>
        <begin position="247"/>
        <end position="275"/>
    </location>
</feature>
<gene>
    <name evidence="9" type="ORF">D5281_05445</name>
</gene>
<dbReference type="PANTHER" id="PTHR30176:SF3">
    <property type="entry name" value="FERREDOXIN-TYPE PROTEIN NAPH"/>
    <property type="match status" value="1"/>
</dbReference>
<dbReference type="OrthoDB" id="9806398at2"/>
<keyword evidence="5" id="KW-0408">Iron</keyword>
<dbReference type="GO" id="GO:0051539">
    <property type="term" value="F:4 iron, 4 sulfur cluster binding"/>
    <property type="evidence" value="ECO:0007669"/>
    <property type="project" value="UniProtKB-KW"/>
</dbReference>
<dbReference type="AlphaFoldDB" id="A0A9X5BDZ4"/>
<feature type="transmembrane region" description="Helical" evidence="7">
    <location>
        <begin position="6"/>
        <end position="24"/>
    </location>
</feature>
<evidence type="ECO:0000256" key="4">
    <source>
        <dbReference type="ARBA" id="ARBA00022982"/>
    </source>
</evidence>
<dbReference type="InterPro" id="IPR017900">
    <property type="entry name" value="4Fe4S_Fe_S_CS"/>
</dbReference>
<sequence>MNKLRFSVQILFTIFTNGYVYGFLKGKIYQGPFKYTCVPGLNCYSCPGAVASCPIGALQALLNQQGFHIPFSALGFFFLFGSLLGRFVCGWLCPFGLVQDLLHKIPIFRKRKRLPLHPILKYGKYAVLFLLVCVGSLFLFGGFAKVPAFCKYLCPSGTLFGALPLLSTNPLLRSQAGGLFLWKLGILLLILFLSIKVYRPFCQYLCPLGAIYGWFNRFSLLQIHLENERCTSCGACEKACPLSLSVQEISCSPECIRCGKCTQACPNRCLHFTMKSNEDSHK</sequence>
<dbReference type="Gene3D" id="3.30.70.20">
    <property type="match status" value="1"/>
</dbReference>
<proteinExistence type="predicted"/>
<organism evidence="9 10">
    <name type="scientific">Parablautia muri</name>
    <dbReference type="NCBI Taxonomy" id="2320879"/>
    <lineage>
        <taxon>Bacteria</taxon>
        <taxon>Bacillati</taxon>
        <taxon>Bacillota</taxon>
        <taxon>Clostridia</taxon>
        <taxon>Lachnospirales</taxon>
        <taxon>Lachnospiraceae</taxon>
        <taxon>Parablautia</taxon>
    </lineage>
</organism>
<dbReference type="EMBL" id="QZDT01000005">
    <property type="protein sequence ID" value="NBJ92046.1"/>
    <property type="molecule type" value="Genomic_DNA"/>
</dbReference>
<dbReference type="Proteomes" id="UP001154420">
    <property type="component" value="Unassembled WGS sequence"/>
</dbReference>
<dbReference type="Pfam" id="PF12801">
    <property type="entry name" value="Fer4_5"/>
    <property type="match status" value="4"/>
</dbReference>
<accession>A0A9X5BDZ4</accession>
<dbReference type="RefSeq" id="WP_160559114.1">
    <property type="nucleotide sequence ID" value="NZ_QZDT01000005.1"/>
</dbReference>
<evidence type="ECO:0000313" key="9">
    <source>
        <dbReference type="EMBL" id="NBJ92046.1"/>
    </source>
</evidence>
<dbReference type="Pfam" id="PF12797">
    <property type="entry name" value="Fer4_2"/>
    <property type="match status" value="1"/>
</dbReference>
<keyword evidence="3" id="KW-0479">Metal-binding</keyword>
<keyword evidence="4" id="KW-0249">Electron transport</keyword>
<evidence type="ECO:0000256" key="2">
    <source>
        <dbReference type="ARBA" id="ARBA00022485"/>
    </source>
</evidence>
<keyword evidence="2" id="KW-0004">4Fe-4S</keyword>
<feature type="domain" description="4Fe-4S ferredoxin-type" evidence="8">
    <location>
        <begin position="221"/>
        <end position="241"/>
    </location>
</feature>
<feature type="transmembrane region" description="Helical" evidence="7">
    <location>
        <begin position="179"/>
        <end position="198"/>
    </location>
</feature>
<keyword evidence="7" id="KW-0472">Membrane</keyword>
<dbReference type="GO" id="GO:0005886">
    <property type="term" value="C:plasma membrane"/>
    <property type="evidence" value="ECO:0007669"/>
    <property type="project" value="TreeGrafter"/>
</dbReference>
<evidence type="ECO:0000259" key="8">
    <source>
        <dbReference type="PROSITE" id="PS51379"/>
    </source>
</evidence>
<evidence type="ECO:0000256" key="7">
    <source>
        <dbReference type="SAM" id="Phobius"/>
    </source>
</evidence>
<reference evidence="9" key="1">
    <citation type="submission" date="2018-09" db="EMBL/GenBank/DDBJ databases">
        <title>Murine metabolic-syndrome-specific gut microbial biobank.</title>
        <authorList>
            <person name="Liu C."/>
        </authorList>
    </citation>
    <scope>NUCLEOTIDE SEQUENCE</scope>
    <source>
        <strain evidence="9">D42-62</strain>
    </source>
</reference>
<dbReference type="PROSITE" id="PS51379">
    <property type="entry name" value="4FE4S_FER_2"/>
    <property type="match status" value="2"/>
</dbReference>
<evidence type="ECO:0000256" key="6">
    <source>
        <dbReference type="ARBA" id="ARBA00023014"/>
    </source>
</evidence>
<evidence type="ECO:0000313" key="10">
    <source>
        <dbReference type="Proteomes" id="UP001154420"/>
    </source>
</evidence>
<dbReference type="InterPro" id="IPR017896">
    <property type="entry name" value="4Fe4S_Fe-S-bd"/>
</dbReference>
<dbReference type="InterPro" id="IPR051684">
    <property type="entry name" value="Electron_Trans/Redox"/>
</dbReference>
<feature type="transmembrane region" description="Helical" evidence="7">
    <location>
        <begin position="119"/>
        <end position="140"/>
    </location>
</feature>
<dbReference type="PANTHER" id="PTHR30176">
    <property type="entry name" value="FERREDOXIN-TYPE PROTEIN NAPH"/>
    <property type="match status" value="1"/>
</dbReference>
<name>A0A9X5BDZ4_9FIRM</name>
<comment type="caution">
    <text evidence="9">The sequence shown here is derived from an EMBL/GenBank/DDBJ whole genome shotgun (WGS) entry which is preliminary data.</text>
</comment>
<keyword evidence="7" id="KW-0812">Transmembrane</keyword>
<keyword evidence="1" id="KW-0813">Transport</keyword>
<dbReference type="PROSITE" id="PS00198">
    <property type="entry name" value="4FE4S_FER_1"/>
    <property type="match status" value="2"/>
</dbReference>
<protein>
    <submittedName>
        <fullName evidence="9">4Fe-4S binding protein</fullName>
    </submittedName>
</protein>